<accession>A0ABY7B7B4</accession>
<keyword evidence="2" id="KW-0238">DNA-binding</keyword>
<evidence type="ECO:0000256" key="2">
    <source>
        <dbReference type="ARBA" id="ARBA00023125"/>
    </source>
</evidence>
<dbReference type="InterPro" id="IPR036388">
    <property type="entry name" value="WH-like_DNA-bd_sf"/>
</dbReference>
<dbReference type="Proteomes" id="UP001163203">
    <property type="component" value="Chromosome"/>
</dbReference>
<dbReference type="InterPro" id="IPR036390">
    <property type="entry name" value="WH_DNA-bd_sf"/>
</dbReference>
<dbReference type="InterPro" id="IPR000524">
    <property type="entry name" value="Tscrpt_reg_HTH_GntR"/>
</dbReference>
<dbReference type="PANTHER" id="PTHR44846">
    <property type="entry name" value="MANNOSYL-D-GLYCERATE TRANSPORT/METABOLISM SYSTEM REPRESSOR MNGR-RELATED"/>
    <property type="match status" value="1"/>
</dbReference>
<keyword evidence="1" id="KW-0805">Transcription regulation</keyword>
<dbReference type="InterPro" id="IPR050679">
    <property type="entry name" value="Bact_HTH_transcr_reg"/>
</dbReference>
<dbReference type="PRINTS" id="PR00035">
    <property type="entry name" value="HTHGNTR"/>
</dbReference>
<name>A0ABY7B7B4_9PSEU</name>
<feature type="domain" description="HTH gntR-type" evidence="4">
    <location>
        <begin position="1"/>
        <end position="63"/>
    </location>
</feature>
<reference evidence="5" key="1">
    <citation type="submission" date="2022-11" db="EMBL/GenBank/DDBJ databases">
        <authorList>
            <person name="Mo P."/>
        </authorList>
    </citation>
    <scope>NUCLEOTIDE SEQUENCE</scope>
    <source>
        <strain evidence="5">HUAS 11-8</strain>
    </source>
</reference>
<dbReference type="EMBL" id="CP113836">
    <property type="protein sequence ID" value="WAL68224.1"/>
    <property type="molecule type" value="Genomic_DNA"/>
</dbReference>
<evidence type="ECO:0000259" key="4">
    <source>
        <dbReference type="PROSITE" id="PS50949"/>
    </source>
</evidence>
<evidence type="ECO:0000313" key="5">
    <source>
        <dbReference type="EMBL" id="WAL68224.1"/>
    </source>
</evidence>
<evidence type="ECO:0000256" key="3">
    <source>
        <dbReference type="ARBA" id="ARBA00023163"/>
    </source>
</evidence>
<dbReference type="SMART" id="SM00345">
    <property type="entry name" value="HTH_GNTR"/>
    <property type="match status" value="1"/>
</dbReference>
<protein>
    <submittedName>
        <fullName evidence="5">Winged helix-turn-helix domain-containing protein</fullName>
    </submittedName>
</protein>
<dbReference type="CDD" id="cd07377">
    <property type="entry name" value="WHTH_GntR"/>
    <property type="match status" value="1"/>
</dbReference>
<dbReference type="PROSITE" id="PS50949">
    <property type="entry name" value="HTH_GNTR"/>
    <property type="match status" value="1"/>
</dbReference>
<dbReference type="SUPFAM" id="SSF46785">
    <property type="entry name" value="Winged helix' DNA-binding domain"/>
    <property type="match status" value="1"/>
</dbReference>
<dbReference type="Pfam" id="PF00392">
    <property type="entry name" value="GntR"/>
    <property type="match status" value="1"/>
</dbReference>
<gene>
    <name evidence="5" type="ORF">ORV05_10810</name>
</gene>
<sequence length="68" mass="7294">MYARLAEAIRVRRFPPGGLLPSEPDLGALLGVSRTVVREALMLLDENGLIVTRRGLGRAVADRLPVAG</sequence>
<dbReference type="RefSeq" id="WP_268758318.1">
    <property type="nucleotide sequence ID" value="NZ_CP113836.1"/>
</dbReference>
<proteinExistence type="predicted"/>
<dbReference type="Gene3D" id="1.10.10.10">
    <property type="entry name" value="Winged helix-like DNA-binding domain superfamily/Winged helix DNA-binding domain"/>
    <property type="match status" value="1"/>
</dbReference>
<evidence type="ECO:0000313" key="6">
    <source>
        <dbReference type="Proteomes" id="UP001163203"/>
    </source>
</evidence>
<evidence type="ECO:0000256" key="1">
    <source>
        <dbReference type="ARBA" id="ARBA00023015"/>
    </source>
</evidence>
<keyword evidence="6" id="KW-1185">Reference proteome</keyword>
<organism evidence="5 6">
    <name type="scientific">Amycolatopsis cynarae</name>
    <dbReference type="NCBI Taxonomy" id="2995223"/>
    <lineage>
        <taxon>Bacteria</taxon>
        <taxon>Bacillati</taxon>
        <taxon>Actinomycetota</taxon>
        <taxon>Actinomycetes</taxon>
        <taxon>Pseudonocardiales</taxon>
        <taxon>Pseudonocardiaceae</taxon>
        <taxon>Amycolatopsis</taxon>
    </lineage>
</organism>
<dbReference type="PANTHER" id="PTHR44846:SF17">
    <property type="entry name" value="GNTR-FAMILY TRANSCRIPTIONAL REGULATOR"/>
    <property type="match status" value="1"/>
</dbReference>
<keyword evidence="3" id="KW-0804">Transcription</keyword>